<keyword evidence="2" id="KW-0812">Transmembrane</keyword>
<keyword evidence="2" id="KW-0472">Membrane</keyword>
<dbReference type="AlphaFoldDB" id="C4KEJ4"/>
<dbReference type="Gene3D" id="2.60.40.1240">
    <property type="match status" value="1"/>
</dbReference>
<evidence type="ECO:0000313" key="5">
    <source>
        <dbReference type="Proteomes" id="UP000001479"/>
    </source>
</evidence>
<feature type="domain" description="DUF4352" evidence="3">
    <location>
        <begin position="7"/>
        <end position="114"/>
    </location>
</feature>
<organism evidence="4 5">
    <name type="scientific">Saccharolobus islandicus (strain M.16.4 / Kamchatka #3)</name>
    <name type="common">Sulfolobus islandicus</name>
    <dbReference type="NCBI Taxonomy" id="426118"/>
    <lineage>
        <taxon>Archaea</taxon>
        <taxon>Thermoproteota</taxon>
        <taxon>Thermoprotei</taxon>
        <taxon>Sulfolobales</taxon>
        <taxon>Sulfolobaceae</taxon>
        <taxon>Saccharolobus</taxon>
    </lineage>
</organism>
<evidence type="ECO:0000313" key="4">
    <source>
        <dbReference type="EMBL" id="ACR41191.1"/>
    </source>
</evidence>
<evidence type="ECO:0000256" key="1">
    <source>
        <dbReference type="ARBA" id="ARBA00022729"/>
    </source>
</evidence>
<name>C4KEJ4_SACI6</name>
<feature type="transmembrane region" description="Helical" evidence="2">
    <location>
        <begin position="749"/>
        <end position="768"/>
    </location>
</feature>
<protein>
    <recommendedName>
        <fullName evidence="3">DUF4352 domain-containing protein</fullName>
    </recommendedName>
</protein>
<dbReference type="EMBL" id="CP001402">
    <property type="protein sequence ID" value="ACR41191.1"/>
    <property type="molecule type" value="Genomic_DNA"/>
</dbReference>
<dbReference type="KEGG" id="sid:M164_0566"/>
<keyword evidence="1" id="KW-0732">Signal</keyword>
<dbReference type="InterPro" id="IPR029050">
    <property type="entry name" value="Immunoprotect_excell_Ig-like"/>
</dbReference>
<sequence>MPSSSASGLTIQVNVIEDAKALAEYMGVSGMKYELIKVTIINDRNSPLLLYPQNFTLIGSDDNTYTEVSVNNQYVSTIKPTSLGSGQSIIGFIAFLIPYGVQPKTLEYPGISISLTNVRTLYLSVINVTFMSNDSEVKVLLNGNPSTVLVGVNGQNETLKLQVQSYHNSLPVILNKIIVSGNLMLIRYSYLPLVLAPEQSYSVDAEVSFTNSSIYGTAQLEFYTSINSTVYSGIVNALVNDTVYAINEGVLGESYLAYNVTVSYGGGSIFILNPSQFVLITNSGNYSAQTVYLPGVPSSSKTVSITSSGKAVETLIFKVPTTSKPLVLEYVSHNGQIAFRFNAYTSVTENVLFINHFLGFTNDSKVSVNNIFLGNSITGSYYNSGYYLLSTEKIPVIVYITNNHGQVPVEAQDISIKGPATVFTQNYTGTYILQGQTNVYQIILNMNNISYIGNITISLDTSFGSNLYNISVLDVINASAFGQYLASSGGSQGLTFIVYNISLYYQGPGKFNFNPANFVLVTSQGSYTYYNYVIPNGVANGWFDPGARISDWIPGLPTPFFDRVIPTPGMQSSTLLHGYGTHGYLVFGIPTSAIIEKLIYKTSNNLTVFSVNANIKANEYISGVPVVVKVTFNNGFGNLTATTNEVVFGVDGYNGYTYYIYGKYMAGNEIGPGGVTGVNVVYPSEPPIKVYTSEVKTTYDYYYQIPIQFLQFNQSYWSNSSILNVHIYDIPKNSYMSGGNNLTISIVNLVLQLLLVDTIIPIIIYLNLK</sequence>
<reference evidence="4 5" key="1">
    <citation type="journal article" date="2009" name="Proc. Natl. Acad. Sci. U.S.A.">
        <title>Biogeography of the Sulfolobus islandicus pan-genome.</title>
        <authorList>
            <person name="Reno M.L."/>
            <person name="Held N.L."/>
            <person name="Fields C.J."/>
            <person name="Burke P.V."/>
            <person name="Whitaker R.J."/>
        </authorList>
    </citation>
    <scope>NUCLEOTIDE SEQUENCE [LARGE SCALE GENOMIC DNA]</scope>
    <source>
        <strain evidence="5">M.16.4 / Kamchatka #3</strain>
    </source>
</reference>
<evidence type="ECO:0000259" key="3">
    <source>
        <dbReference type="Pfam" id="PF11611"/>
    </source>
</evidence>
<dbReference type="InterPro" id="IPR029051">
    <property type="entry name" value="DUF4352"/>
</dbReference>
<dbReference type="Proteomes" id="UP000001479">
    <property type="component" value="Chromosome"/>
</dbReference>
<dbReference type="Pfam" id="PF11611">
    <property type="entry name" value="DUF4352"/>
    <property type="match status" value="1"/>
</dbReference>
<evidence type="ECO:0000256" key="2">
    <source>
        <dbReference type="SAM" id="Phobius"/>
    </source>
</evidence>
<keyword evidence="2" id="KW-1133">Transmembrane helix</keyword>
<gene>
    <name evidence="4" type="ordered locus">M164_0566</name>
</gene>
<dbReference type="HOGENOM" id="CLU_363165_0_0_2"/>
<proteinExistence type="predicted"/>
<accession>C4KEJ4</accession>